<keyword evidence="3" id="KW-1185">Reference proteome</keyword>
<sequence>MTDQAVTDTPHPSKKPRCFSSFLRILCGVVFVRFVLSPNDFSVGDLGNQWINERRVLHLQVSNSSLGLAISYGAHGNSSVPVPPVVQTTNPPTPTQPRPFQGTKITPISEGMDLLENVCLVKGSRRQTNQLISFGPKAEQMTTSVHKYKRPGWSIFTAVTVGHNLSEWETKTQQYPLIRNETLFTLEIWANPGHCLNDLVYSIALDATQRQLHPDGNSPIYPNYLLSYFKGIGGGHGENNADPAWCHSFLRDAGFIDTQRGPVYDDAPGLCFERLLMPLIAVHRFPIDWKNPEARADVAASHGVDLGMKEYTGEGTMYPVEALAKLHERVMHFRNFTTTPWDDQPSGEEDVPVLLYTREGNPRRHWTNADEVKIALERDYRVRVHTVGADWKTLSPPEQAQLYHNFSRIIAVHGAHLANLFYCRNNTRIVELKCGRANPEAKLSLEEEPPANSTEPSSDWYGQRGWFTSATRRVGLEHFVFAEHSVPHQSVNSFNATTSLLVPFLASRLHLVPRGNRDPWQTTLS</sequence>
<evidence type="ECO:0000313" key="3">
    <source>
        <dbReference type="Proteomes" id="UP001153069"/>
    </source>
</evidence>
<dbReference type="Pfam" id="PF04577">
    <property type="entry name" value="Glyco_transf_61"/>
    <property type="match status" value="1"/>
</dbReference>
<evidence type="ECO:0000259" key="1">
    <source>
        <dbReference type="Pfam" id="PF04577"/>
    </source>
</evidence>
<feature type="domain" description="Glycosyltransferase 61 catalytic" evidence="1">
    <location>
        <begin position="341"/>
        <end position="430"/>
    </location>
</feature>
<dbReference type="Proteomes" id="UP001153069">
    <property type="component" value="Unassembled WGS sequence"/>
</dbReference>
<protein>
    <recommendedName>
        <fullName evidence="1">Glycosyltransferase 61 catalytic domain-containing protein</fullName>
    </recommendedName>
</protein>
<organism evidence="2 3">
    <name type="scientific">Seminavis robusta</name>
    <dbReference type="NCBI Taxonomy" id="568900"/>
    <lineage>
        <taxon>Eukaryota</taxon>
        <taxon>Sar</taxon>
        <taxon>Stramenopiles</taxon>
        <taxon>Ochrophyta</taxon>
        <taxon>Bacillariophyta</taxon>
        <taxon>Bacillariophyceae</taxon>
        <taxon>Bacillariophycidae</taxon>
        <taxon>Naviculales</taxon>
        <taxon>Naviculaceae</taxon>
        <taxon>Seminavis</taxon>
    </lineage>
</organism>
<accession>A0A9N8HLV6</accession>
<reference evidence="2" key="1">
    <citation type="submission" date="2020-06" db="EMBL/GenBank/DDBJ databases">
        <authorList>
            <consortium name="Plant Systems Biology data submission"/>
        </authorList>
    </citation>
    <scope>NUCLEOTIDE SEQUENCE</scope>
    <source>
        <strain evidence="2">D6</strain>
    </source>
</reference>
<gene>
    <name evidence="2" type="ORF">SEMRO_846_G210110.1</name>
</gene>
<dbReference type="OrthoDB" id="1892506at2759"/>
<name>A0A9N8HLV6_9STRA</name>
<dbReference type="InterPro" id="IPR049625">
    <property type="entry name" value="Glyco_transf_61_cat"/>
</dbReference>
<comment type="caution">
    <text evidence="2">The sequence shown here is derived from an EMBL/GenBank/DDBJ whole genome shotgun (WGS) entry which is preliminary data.</text>
</comment>
<evidence type="ECO:0000313" key="2">
    <source>
        <dbReference type="EMBL" id="CAB9517285.1"/>
    </source>
</evidence>
<dbReference type="AlphaFoldDB" id="A0A9N8HLV6"/>
<dbReference type="GO" id="GO:0016757">
    <property type="term" value="F:glycosyltransferase activity"/>
    <property type="evidence" value="ECO:0007669"/>
    <property type="project" value="InterPro"/>
</dbReference>
<dbReference type="EMBL" id="CAICTM010000845">
    <property type="protein sequence ID" value="CAB9517285.1"/>
    <property type="molecule type" value="Genomic_DNA"/>
</dbReference>
<proteinExistence type="predicted"/>